<keyword evidence="2" id="KW-0689">Ribosomal protein</keyword>
<evidence type="ECO:0000256" key="5">
    <source>
        <dbReference type="SAM" id="Phobius"/>
    </source>
</evidence>
<dbReference type="InterPro" id="IPR008942">
    <property type="entry name" value="ENTH_VHS"/>
</dbReference>
<keyword evidence="5" id="KW-0812">Transmembrane</keyword>
<keyword evidence="7" id="KW-1185">Reference proteome</keyword>
<dbReference type="CDD" id="cd00513">
    <property type="entry name" value="Ribosomal_L32_L32e"/>
    <property type="match status" value="1"/>
</dbReference>
<reference evidence="6 7" key="1">
    <citation type="submission" date="2023-05" db="EMBL/GenBank/DDBJ databases">
        <title>A 100% complete, gapless, phased diploid assembly of the Scenedesmus obliquus UTEX 3031 genome.</title>
        <authorList>
            <person name="Biondi T.C."/>
            <person name="Hanschen E.R."/>
            <person name="Kwon T."/>
            <person name="Eng W."/>
            <person name="Kruse C.P.S."/>
            <person name="Koehler S.I."/>
            <person name="Kunde Y."/>
            <person name="Gleasner C.D."/>
            <person name="You Mak K.T."/>
            <person name="Polle J."/>
            <person name="Hovde B.T."/>
            <person name="Starkenburg S.R."/>
        </authorList>
    </citation>
    <scope>NUCLEOTIDE SEQUENCE [LARGE SCALE GENOMIC DNA]</scope>
    <source>
        <strain evidence="6 7">DOE0152z</strain>
    </source>
</reference>
<sequence>MDFKAVQQVGTLLVSLTQPQATQLDPELLGKLKALLRCSNELVEYAQARLMDRLAANNAQARKLAVELCDVLFSRSKCFRQVLAGQFSQFVELGVGHKPDKPLPPPAAAAAALRERSLEVIEKWHEAWGLHYPQVTAAYKYLKKQYKFPEISSRAAAAAAAEAEQQRRHQQLLLGRYEQLSQEWPQQRQQLDSLLHQMRECFELLQQPVPQHPLQEQDAAADAADEVQQQQQQDLHNAVAQGAEGPASDAATTNTEPVAAEVQAAVIAQGTADEDQEWEDVGAQQPQAASDADFDMDELVGDFQEPMAPDPDHLARSETVLQQLADLARQAQLAAAGPLLVWLRILTQLQLPEQRQQQERQRLLRAVVDVRAQMQHGMELYNHWGAVDANTSIPQDKLQQLAQPAQLAELGAEQIVKMVQPLVKRKKQVKRKNHFDRHQSDRKLCVKPSWRRPKGIDGRVRRKFKGAIRMPNIISCVAMHLLLMFAGSALSAVIFSACRKFKGAIRMPNVGYGTNKKDRHVLPNGFKKVLVHNVKDLEMLLMHNRVFCAEVAHDVSARKRKEIVERAATLNIALTNKAARLRSQEDE</sequence>
<evidence type="ECO:0000313" key="7">
    <source>
        <dbReference type="Proteomes" id="UP001244341"/>
    </source>
</evidence>
<keyword evidence="3" id="KW-0687">Ribonucleoprotein</keyword>
<dbReference type="SUPFAM" id="SSF52042">
    <property type="entry name" value="Ribosomal protein L32e"/>
    <property type="match status" value="2"/>
</dbReference>
<evidence type="ECO:0000256" key="1">
    <source>
        <dbReference type="ARBA" id="ARBA00008431"/>
    </source>
</evidence>
<dbReference type="PANTHER" id="PTHR28670">
    <property type="entry name" value="UV-STIMULATED SCAFFOLD PROTEIN A"/>
    <property type="match status" value="1"/>
</dbReference>
<dbReference type="SMART" id="SM01393">
    <property type="entry name" value="Ribosomal_L32e"/>
    <property type="match status" value="1"/>
</dbReference>
<dbReference type="InterPro" id="IPR049408">
    <property type="entry name" value="UVSSA_N_a-solenoid_rpt"/>
</dbReference>
<evidence type="ECO:0000313" key="6">
    <source>
        <dbReference type="EMBL" id="WIA15303.1"/>
    </source>
</evidence>
<name>A0ABY8U6K4_TETOB</name>
<dbReference type="Proteomes" id="UP001244341">
    <property type="component" value="Chromosome 6b"/>
</dbReference>
<dbReference type="InterPro" id="IPR036351">
    <property type="entry name" value="Ribosomal_eL32_sf"/>
</dbReference>
<proteinExistence type="inferred from homology"/>
<gene>
    <name evidence="6" type="ORF">OEZ85_001971</name>
</gene>
<dbReference type="SUPFAM" id="SSF48464">
    <property type="entry name" value="ENTH/VHS domain"/>
    <property type="match status" value="1"/>
</dbReference>
<evidence type="ECO:0000256" key="4">
    <source>
        <dbReference type="SAM" id="MobiDB-lite"/>
    </source>
</evidence>
<evidence type="ECO:0008006" key="8">
    <source>
        <dbReference type="Google" id="ProtNLM"/>
    </source>
</evidence>
<evidence type="ECO:0000256" key="2">
    <source>
        <dbReference type="ARBA" id="ARBA00022980"/>
    </source>
</evidence>
<dbReference type="InterPro" id="IPR018610">
    <property type="entry name" value="UVSSA"/>
</dbReference>
<dbReference type="EMBL" id="CP126213">
    <property type="protein sequence ID" value="WIA15303.1"/>
    <property type="molecule type" value="Genomic_DNA"/>
</dbReference>
<comment type="similarity">
    <text evidence="1">Belongs to the eukaryotic ribosomal protein eL32 family.</text>
</comment>
<dbReference type="Pfam" id="PF01655">
    <property type="entry name" value="Ribosomal_L32e"/>
    <property type="match status" value="2"/>
</dbReference>
<keyword evidence="5" id="KW-1133">Transmembrane helix</keyword>
<protein>
    <recommendedName>
        <fullName evidence="8">VHS domain-containing protein</fullName>
    </recommendedName>
</protein>
<accession>A0ABY8U6K4</accession>
<dbReference type="Gene3D" id="1.25.40.90">
    <property type="match status" value="1"/>
</dbReference>
<evidence type="ECO:0000256" key="3">
    <source>
        <dbReference type="ARBA" id="ARBA00023274"/>
    </source>
</evidence>
<dbReference type="PANTHER" id="PTHR28670:SF1">
    <property type="entry name" value="UV-STIMULATED SCAFFOLD PROTEIN A"/>
    <property type="match status" value="1"/>
</dbReference>
<feature type="region of interest" description="Disordered" evidence="4">
    <location>
        <begin position="213"/>
        <end position="235"/>
    </location>
</feature>
<dbReference type="InterPro" id="IPR001515">
    <property type="entry name" value="Ribosomal_eL32"/>
</dbReference>
<keyword evidence="5" id="KW-0472">Membrane</keyword>
<dbReference type="Pfam" id="PF20867">
    <property type="entry name" value="UVSSA_N"/>
    <property type="match status" value="1"/>
</dbReference>
<organism evidence="6 7">
    <name type="scientific">Tetradesmus obliquus</name>
    <name type="common">Green alga</name>
    <name type="synonym">Acutodesmus obliquus</name>
    <dbReference type="NCBI Taxonomy" id="3088"/>
    <lineage>
        <taxon>Eukaryota</taxon>
        <taxon>Viridiplantae</taxon>
        <taxon>Chlorophyta</taxon>
        <taxon>core chlorophytes</taxon>
        <taxon>Chlorophyceae</taxon>
        <taxon>CS clade</taxon>
        <taxon>Sphaeropleales</taxon>
        <taxon>Scenedesmaceae</taxon>
        <taxon>Tetradesmus</taxon>
    </lineage>
</organism>
<feature type="transmembrane region" description="Helical" evidence="5">
    <location>
        <begin position="477"/>
        <end position="498"/>
    </location>
</feature>